<proteinExistence type="inferred from homology"/>
<sequence>MAGYPWRRCGEPCPLCRRSRRACRYFRHAVRGAGDHRESGRGDRGRLAARLRTRPPAIRPVFGACAGRGVGPARQCRAAAFGATGARSARKRRLRDRTWRGPFTLLGRQPRPADRALAAALTLDNHSASRLAEDWGAHLRRDRRRSPHTVRAYVATAHRLIMFLGEHFAEAVSPASLRKIEAADLRAYLARRRGDGLANRSTARELSAIRGFLNFAAERSGEDAALPRVKGPKLKPGVPRPVSPDEALALAEDIAAQADEPWIGARDWAVLLLLYGAGLRVGEALGLTGAVLPLGETLSVTGKRDKTRIVPLLPQVREAIENYVKLCPWPIGHDDPVFRGARGGPLGSDIVRRAVRGARVRLGLSGRTTPHALRHSFATHLLARGADLRSLQELLGHASLSSTQIYTSVDAAHLLDVYRHSHPRA</sequence>
<dbReference type="GO" id="GO:0005737">
    <property type="term" value="C:cytoplasm"/>
    <property type="evidence" value="ECO:0007669"/>
    <property type="project" value="UniProtKB-SubCell"/>
</dbReference>
<dbReference type="PANTHER" id="PTHR30349:SF90">
    <property type="entry name" value="TYROSINE RECOMBINASE XERD"/>
    <property type="match status" value="1"/>
</dbReference>
<evidence type="ECO:0000256" key="9">
    <source>
        <dbReference type="HAMAP-Rule" id="MF_01808"/>
    </source>
</evidence>
<comment type="subcellular location">
    <subcellularLocation>
        <location evidence="1 9">Cytoplasm</location>
    </subcellularLocation>
</comment>
<dbReference type="PROSITE" id="PS51898">
    <property type="entry name" value="TYR_RECOMBINASE"/>
    <property type="match status" value="1"/>
</dbReference>
<comment type="function">
    <text evidence="9">Site-specific tyrosine recombinase, which acts by catalyzing the cutting and rejoining of the recombining DNA molecules. The XerC-XerD complex is essential to convert dimers of the bacterial chromosome into monomers to permit their segregation at cell division. It also contributes to the segregational stability of plasmids.</text>
</comment>
<dbReference type="InterPro" id="IPR011010">
    <property type="entry name" value="DNA_brk_join_enz"/>
</dbReference>
<feature type="active site" evidence="9">
    <location>
        <position position="280"/>
    </location>
</feature>
<dbReference type="Proteomes" id="UP000564378">
    <property type="component" value="Unassembled WGS sequence"/>
</dbReference>
<dbReference type="InterPro" id="IPR004107">
    <property type="entry name" value="Integrase_SAM-like_N"/>
</dbReference>
<feature type="active site" evidence="9">
    <location>
        <position position="303"/>
    </location>
</feature>
<dbReference type="GO" id="GO:0007059">
    <property type="term" value="P:chromosome segregation"/>
    <property type="evidence" value="ECO:0007669"/>
    <property type="project" value="UniProtKB-UniRule"/>
</dbReference>
<dbReference type="PROSITE" id="PS51900">
    <property type="entry name" value="CB"/>
    <property type="match status" value="1"/>
</dbReference>
<feature type="active site" description="O-(3'-phospho-DNA)-tyrosine intermediate" evidence="9">
    <location>
        <position position="406"/>
    </location>
</feature>
<dbReference type="Pfam" id="PF02899">
    <property type="entry name" value="Phage_int_SAM_1"/>
    <property type="match status" value="1"/>
</dbReference>
<dbReference type="EMBL" id="JACJVJ010000002">
    <property type="protein sequence ID" value="MBC2778253.1"/>
    <property type="molecule type" value="Genomic_DNA"/>
</dbReference>
<dbReference type="GO" id="GO:0009037">
    <property type="term" value="F:tyrosine-based site-specific recombinase activity"/>
    <property type="evidence" value="ECO:0007669"/>
    <property type="project" value="UniProtKB-UniRule"/>
</dbReference>
<evidence type="ECO:0000256" key="8">
    <source>
        <dbReference type="ARBA" id="ARBA00023306"/>
    </source>
</evidence>
<comment type="similarity">
    <text evidence="9">Belongs to the 'phage' integrase family. XerC subfamily.</text>
</comment>
<gene>
    <name evidence="9" type="primary">xerC</name>
    <name evidence="12" type="ORF">H6P80_11555</name>
</gene>
<feature type="active site" evidence="9">
    <location>
        <position position="374"/>
    </location>
</feature>
<dbReference type="InterPro" id="IPR013762">
    <property type="entry name" value="Integrase-like_cat_sf"/>
</dbReference>
<dbReference type="InterPro" id="IPR050090">
    <property type="entry name" value="Tyrosine_recombinase_XerCD"/>
</dbReference>
<dbReference type="GO" id="GO:0051301">
    <property type="term" value="P:cell division"/>
    <property type="evidence" value="ECO:0007669"/>
    <property type="project" value="UniProtKB-KW"/>
</dbReference>
<keyword evidence="6 9" id="KW-0238">DNA-binding</keyword>
<keyword evidence="13" id="KW-1185">Reference proteome</keyword>
<dbReference type="Gene3D" id="1.10.150.130">
    <property type="match status" value="1"/>
</dbReference>
<evidence type="ECO:0000259" key="10">
    <source>
        <dbReference type="PROSITE" id="PS51898"/>
    </source>
</evidence>
<keyword evidence="7 9" id="KW-0233">DNA recombination</keyword>
<dbReference type="Gene3D" id="1.10.443.10">
    <property type="entry name" value="Intergrase catalytic core"/>
    <property type="match status" value="1"/>
</dbReference>
<dbReference type="AlphaFoldDB" id="A0A842I0P3"/>
<dbReference type="InterPro" id="IPR044068">
    <property type="entry name" value="CB"/>
</dbReference>
<keyword evidence="2 9" id="KW-0963">Cytoplasm</keyword>
<evidence type="ECO:0000256" key="3">
    <source>
        <dbReference type="ARBA" id="ARBA00022618"/>
    </source>
</evidence>
<protein>
    <recommendedName>
        <fullName evidence="9">Tyrosine recombinase XerC</fullName>
    </recommendedName>
</protein>
<accession>A0A842I0P3</accession>
<dbReference type="PANTHER" id="PTHR30349">
    <property type="entry name" value="PHAGE INTEGRASE-RELATED"/>
    <property type="match status" value="1"/>
</dbReference>
<dbReference type="SUPFAM" id="SSF56349">
    <property type="entry name" value="DNA breaking-rejoining enzymes"/>
    <property type="match status" value="1"/>
</dbReference>
<reference evidence="12 13" key="1">
    <citation type="submission" date="2020-08" db="EMBL/GenBank/DDBJ databases">
        <title>Draft genome sequence of Parasphingopyxis sp. GrpM-11.</title>
        <authorList>
            <person name="Oh J."/>
            <person name="Roh D.-H."/>
        </authorList>
    </citation>
    <scope>NUCLEOTIDE SEQUENCE [LARGE SCALE GENOMIC DNA]</scope>
    <source>
        <strain evidence="12 13">GrpM-11</strain>
    </source>
</reference>
<evidence type="ECO:0000256" key="7">
    <source>
        <dbReference type="ARBA" id="ARBA00023172"/>
    </source>
</evidence>
<evidence type="ECO:0000256" key="5">
    <source>
        <dbReference type="ARBA" id="ARBA00022908"/>
    </source>
</evidence>
<evidence type="ECO:0000259" key="11">
    <source>
        <dbReference type="PROSITE" id="PS51900"/>
    </source>
</evidence>
<keyword evidence="3 9" id="KW-0132">Cell division</keyword>
<comment type="caution">
    <text evidence="12">The sequence shown here is derived from an EMBL/GenBank/DDBJ whole genome shotgun (WGS) entry which is preliminary data.</text>
</comment>
<feature type="domain" description="Tyr recombinase" evidence="10">
    <location>
        <begin position="237"/>
        <end position="419"/>
    </location>
</feature>
<evidence type="ECO:0000256" key="6">
    <source>
        <dbReference type="ARBA" id="ARBA00023125"/>
    </source>
</evidence>
<feature type="domain" description="Core-binding (CB)" evidence="11">
    <location>
        <begin position="126"/>
        <end position="217"/>
    </location>
</feature>
<evidence type="ECO:0000313" key="12">
    <source>
        <dbReference type="EMBL" id="MBC2778253.1"/>
    </source>
</evidence>
<keyword evidence="4 9" id="KW-0159">Chromosome partition</keyword>
<keyword evidence="8 9" id="KW-0131">Cell cycle</keyword>
<dbReference type="GO" id="GO:0003677">
    <property type="term" value="F:DNA binding"/>
    <property type="evidence" value="ECO:0007669"/>
    <property type="project" value="UniProtKB-UniRule"/>
</dbReference>
<evidence type="ECO:0000256" key="1">
    <source>
        <dbReference type="ARBA" id="ARBA00004496"/>
    </source>
</evidence>
<dbReference type="Pfam" id="PF00589">
    <property type="entry name" value="Phage_integrase"/>
    <property type="match status" value="1"/>
</dbReference>
<feature type="active site" evidence="9">
    <location>
        <position position="371"/>
    </location>
</feature>
<dbReference type="InterPro" id="IPR010998">
    <property type="entry name" value="Integrase_recombinase_N"/>
</dbReference>
<feature type="active site" evidence="9">
    <location>
        <position position="397"/>
    </location>
</feature>
<dbReference type="InterPro" id="IPR023009">
    <property type="entry name" value="Tyrosine_recombinase_XerC/XerD"/>
</dbReference>
<evidence type="ECO:0000256" key="2">
    <source>
        <dbReference type="ARBA" id="ARBA00022490"/>
    </source>
</evidence>
<keyword evidence="5 9" id="KW-0229">DNA integration</keyword>
<dbReference type="GO" id="GO:0006313">
    <property type="term" value="P:DNA transposition"/>
    <property type="evidence" value="ECO:0007669"/>
    <property type="project" value="UniProtKB-UniRule"/>
</dbReference>
<evidence type="ECO:0000313" key="13">
    <source>
        <dbReference type="Proteomes" id="UP000564378"/>
    </source>
</evidence>
<name>A0A842I0P3_9SPHN</name>
<comment type="subunit">
    <text evidence="9">Forms a cyclic heterotetrameric complex composed of two molecules of XerC and two molecules of XerD.</text>
</comment>
<evidence type="ECO:0000256" key="4">
    <source>
        <dbReference type="ARBA" id="ARBA00022829"/>
    </source>
</evidence>
<organism evidence="12 13">
    <name type="scientific">Parasphingopyxis marina</name>
    <dbReference type="NCBI Taxonomy" id="2761622"/>
    <lineage>
        <taxon>Bacteria</taxon>
        <taxon>Pseudomonadati</taxon>
        <taxon>Pseudomonadota</taxon>
        <taxon>Alphaproteobacteria</taxon>
        <taxon>Sphingomonadales</taxon>
        <taxon>Sphingomonadaceae</taxon>
        <taxon>Parasphingopyxis</taxon>
    </lineage>
</organism>
<dbReference type="InterPro" id="IPR002104">
    <property type="entry name" value="Integrase_catalytic"/>
</dbReference>
<dbReference type="HAMAP" id="MF_01808">
    <property type="entry name" value="Recomb_XerC_XerD"/>
    <property type="match status" value="1"/>
</dbReference>